<proteinExistence type="predicted"/>
<feature type="transmembrane region" description="Helical" evidence="1">
    <location>
        <begin position="35"/>
        <end position="55"/>
    </location>
</feature>
<feature type="transmembrane region" description="Helical" evidence="1">
    <location>
        <begin position="12"/>
        <end position="29"/>
    </location>
</feature>
<sequence>MQGHLLARCLHYLAVALFIAGGLMLLVVPGMGWKAVGVCVVIPCAVLSGMFARWLGGARDNPGAADEFADNVSARIMSASEQAHSGHHHGNGQSGSSY</sequence>
<dbReference type="Proteomes" id="UP000543030">
    <property type="component" value="Unassembled WGS sequence"/>
</dbReference>
<keyword evidence="1" id="KW-0472">Membrane</keyword>
<dbReference type="EMBL" id="JACHHN010000006">
    <property type="protein sequence ID" value="MBB5192274.1"/>
    <property type="molecule type" value="Genomic_DNA"/>
</dbReference>
<reference evidence="2 3" key="1">
    <citation type="submission" date="2020-08" db="EMBL/GenBank/DDBJ databases">
        <title>Genomic Encyclopedia of Type Strains, Phase IV (KMG-IV): sequencing the most valuable type-strain genomes for metagenomic binning, comparative biology and taxonomic classification.</title>
        <authorList>
            <person name="Goeker M."/>
        </authorList>
    </citation>
    <scope>NUCLEOTIDE SEQUENCE [LARGE SCALE GENOMIC DNA]</scope>
    <source>
        <strain evidence="2 3">DSM 18233</strain>
    </source>
</reference>
<accession>A0A840RI69</accession>
<comment type="caution">
    <text evidence="2">The sequence shown here is derived from an EMBL/GenBank/DDBJ whole genome shotgun (WGS) entry which is preliminary data.</text>
</comment>
<evidence type="ECO:0000256" key="1">
    <source>
        <dbReference type="SAM" id="Phobius"/>
    </source>
</evidence>
<organism evidence="2 3">
    <name type="scientific">Silvimonas terrae</name>
    <dbReference type="NCBI Taxonomy" id="300266"/>
    <lineage>
        <taxon>Bacteria</taxon>
        <taxon>Pseudomonadati</taxon>
        <taxon>Pseudomonadota</taxon>
        <taxon>Betaproteobacteria</taxon>
        <taxon>Neisseriales</taxon>
        <taxon>Chitinibacteraceae</taxon>
        <taxon>Silvimonas</taxon>
    </lineage>
</organism>
<name>A0A840RI69_9NEIS</name>
<protein>
    <submittedName>
        <fullName evidence="2">Uncharacterized protein</fullName>
    </submittedName>
</protein>
<evidence type="ECO:0000313" key="3">
    <source>
        <dbReference type="Proteomes" id="UP000543030"/>
    </source>
</evidence>
<keyword evidence="1" id="KW-0812">Transmembrane</keyword>
<keyword evidence="3" id="KW-1185">Reference proteome</keyword>
<evidence type="ECO:0000313" key="2">
    <source>
        <dbReference type="EMBL" id="MBB5192274.1"/>
    </source>
</evidence>
<keyword evidence="1" id="KW-1133">Transmembrane helix</keyword>
<dbReference type="AlphaFoldDB" id="A0A840RI69"/>
<dbReference type="RefSeq" id="WP_184101953.1">
    <property type="nucleotide sequence ID" value="NZ_JACHHN010000006.1"/>
</dbReference>
<gene>
    <name evidence="2" type="ORF">HNQ50_003015</name>
</gene>